<dbReference type="InterPro" id="IPR053967">
    <property type="entry name" value="LlgE_F_G-like_D1"/>
</dbReference>
<dbReference type="Pfam" id="PF22692">
    <property type="entry name" value="LlgE_F_G_D1"/>
    <property type="match status" value="1"/>
</dbReference>
<evidence type="ECO:0000256" key="4">
    <source>
        <dbReference type="ARBA" id="ARBA00038560"/>
    </source>
</evidence>
<accession>A0A128ER36</accession>
<organism evidence="10 11">
    <name type="scientific">Grimontia marina</name>
    <dbReference type="NCBI Taxonomy" id="646534"/>
    <lineage>
        <taxon>Bacteria</taxon>
        <taxon>Pseudomonadati</taxon>
        <taxon>Pseudomonadota</taxon>
        <taxon>Gammaproteobacteria</taxon>
        <taxon>Vibrionales</taxon>
        <taxon>Vibrionaceae</taxon>
        <taxon>Grimontia</taxon>
    </lineage>
</organism>
<feature type="domain" description="Flagellar basal-body/hook protein C-terminal" evidence="8">
    <location>
        <begin position="201"/>
        <end position="245"/>
    </location>
</feature>
<dbReference type="GO" id="GO:0071978">
    <property type="term" value="P:bacterial-type flagellum-dependent swarming motility"/>
    <property type="evidence" value="ECO:0007669"/>
    <property type="project" value="TreeGrafter"/>
</dbReference>
<dbReference type="PANTHER" id="PTHR30435:SF18">
    <property type="entry name" value="FLAGELLAR BASAL-BODY ROD PROTEIN FLGF"/>
    <property type="match status" value="1"/>
</dbReference>
<dbReference type="AlphaFoldDB" id="A0A128ER36"/>
<evidence type="ECO:0000259" key="8">
    <source>
        <dbReference type="Pfam" id="PF06429"/>
    </source>
</evidence>
<keyword evidence="3 6" id="KW-0975">Bacterial flagellum</keyword>
<dbReference type="Pfam" id="PF00460">
    <property type="entry name" value="Flg_bb_rod"/>
    <property type="match status" value="1"/>
</dbReference>
<dbReference type="EMBL" id="FIZY01000001">
    <property type="protein sequence ID" value="CZF77118.1"/>
    <property type="molecule type" value="Genomic_DNA"/>
</dbReference>
<evidence type="ECO:0000256" key="2">
    <source>
        <dbReference type="ARBA" id="ARBA00009677"/>
    </source>
</evidence>
<comment type="similarity">
    <text evidence="2 6">Belongs to the flagella basal body rod proteins family.</text>
</comment>
<dbReference type="InterPro" id="IPR001444">
    <property type="entry name" value="Flag_bb_rod_N"/>
</dbReference>
<dbReference type="OrthoDB" id="9804559at2"/>
<keyword evidence="11" id="KW-1185">Reference proteome</keyword>
<evidence type="ECO:0000259" key="7">
    <source>
        <dbReference type="Pfam" id="PF00460"/>
    </source>
</evidence>
<proteinExistence type="inferred from homology"/>
<dbReference type="Proteomes" id="UP000073601">
    <property type="component" value="Unassembled WGS sequence"/>
</dbReference>
<dbReference type="Pfam" id="PF06429">
    <property type="entry name" value="Flg_bbr_C"/>
    <property type="match status" value="1"/>
</dbReference>
<dbReference type="PANTHER" id="PTHR30435">
    <property type="entry name" value="FLAGELLAR PROTEIN"/>
    <property type="match status" value="1"/>
</dbReference>
<evidence type="ECO:0000256" key="3">
    <source>
        <dbReference type="ARBA" id="ARBA00023143"/>
    </source>
</evidence>
<keyword evidence="10" id="KW-0282">Flagellum</keyword>
<dbReference type="InterPro" id="IPR037925">
    <property type="entry name" value="FlgE/F/G-like"/>
</dbReference>
<feature type="domain" description="Flagellar hook protein FlgE/F/G-like D1" evidence="9">
    <location>
        <begin position="81"/>
        <end position="148"/>
    </location>
</feature>
<dbReference type="NCBIfam" id="NF009280">
    <property type="entry name" value="PRK12640.1"/>
    <property type="match status" value="1"/>
</dbReference>
<name>A0A128ER36_9GAMM</name>
<dbReference type="NCBIfam" id="TIGR03506">
    <property type="entry name" value="FlgEFG_subfam"/>
    <property type="match status" value="1"/>
</dbReference>
<keyword evidence="10" id="KW-0969">Cilium</keyword>
<evidence type="ECO:0000313" key="10">
    <source>
        <dbReference type="EMBL" id="CZF77118.1"/>
    </source>
</evidence>
<comment type="subunit">
    <text evidence="4 6">The basal body constitutes a major portion of the flagellar organelle and consists of five rings (E,L,P,S, and M) mounted on a central rod. The rod consists of about 26 subunits of FlgG in the distal portion, and FlgB, FlgC and FlgF are thought to build up the proximal portion of the rod with about 6 subunits each.</text>
</comment>
<feature type="domain" description="Flagellar basal body rod protein N-terminal" evidence="7">
    <location>
        <begin position="8"/>
        <end position="35"/>
    </location>
</feature>
<keyword evidence="10" id="KW-0966">Cell projection</keyword>
<dbReference type="InterPro" id="IPR020013">
    <property type="entry name" value="Flagellar_FlgE/F/G"/>
</dbReference>
<evidence type="ECO:0000256" key="1">
    <source>
        <dbReference type="ARBA" id="ARBA00004117"/>
    </source>
</evidence>
<evidence type="ECO:0000259" key="9">
    <source>
        <dbReference type="Pfam" id="PF22692"/>
    </source>
</evidence>
<dbReference type="RefSeq" id="WP_062704544.1">
    <property type="nucleotide sequence ID" value="NZ_CAWRCI010000001.1"/>
</dbReference>
<comment type="subcellular location">
    <subcellularLocation>
        <location evidence="1 6">Bacterial flagellum basal body</location>
    </subcellularLocation>
</comment>
<protein>
    <recommendedName>
        <fullName evidence="5 6">Flagellar basal-body rod protein FlgF</fullName>
    </recommendedName>
</protein>
<evidence type="ECO:0000256" key="6">
    <source>
        <dbReference type="RuleBase" id="RU362116"/>
    </source>
</evidence>
<evidence type="ECO:0000256" key="5">
    <source>
        <dbReference type="ARBA" id="ARBA00040228"/>
    </source>
</evidence>
<gene>
    <name evidence="10" type="primary">flgF_1</name>
    <name evidence="10" type="ORF">GMA8713_00026</name>
</gene>
<dbReference type="SUPFAM" id="SSF117143">
    <property type="entry name" value="Flagellar hook protein flgE"/>
    <property type="match status" value="1"/>
</dbReference>
<dbReference type="GO" id="GO:0030694">
    <property type="term" value="C:bacterial-type flagellum basal body, rod"/>
    <property type="evidence" value="ECO:0007669"/>
    <property type="project" value="UniProtKB-UniRule"/>
</dbReference>
<sequence>MDRALFLAMSGAKQDMQALQLRANNLANVSTTGFRADLEQARAMQAYGEGLPTRVFNMTERPGHSFAQGSTITTGRELDVAIKGDGWLAVLDGTGQEGYTRVGNLKVDQTGMLQNGHGHLILGERGAPIFLPLPVSKIEIGTDGTVSVLPQGAPPEAMEEIDRIKLVRPNNEELFKDKNGVFKPINPGTVYEADAGVSLLTGALEGSNVNPISEMTGLIDLQRHFEMQVKLMKTAEEMDQASNSLLRLG</sequence>
<evidence type="ECO:0000313" key="11">
    <source>
        <dbReference type="Proteomes" id="UP000073601"/>
    </source>
</evidence>
<dbReference type="InterPro" id="IPR010930">
    <property type="entry name" value="Flg_bb/hook_C_dom"/>
</dbReference>
<reference evidence="11" key="1">
    <citation type="submission" date="2016-02" db="EMBL/GenBank/DDBJ databases">
        <authorList>
            <person name="Rodrigo-Torres Lidia"/>
            <person name="Arahal R.David."/>
        </authorList>
    </citation>
    <scope>NUCLEOTIDE SEQUENCE [LARGE SCALE GENOMIC DNA]</scope>
    <source>
        <strain evidence="11">CECT 8713</strain>
    </source>
</reference>